<feature type="compositionally biased region" description="Polar residues" evidence="1">
    <location>
        <begin position="91"/>
        <end position="101"/>
    </location>
</feature>
<dbReference type="EMBL" id="RRYP01002278">
    <property type="protein sequence ID" value="TNV84960.1"/>
    <property type="molecule type" value="Genomic_DNA"/>
</dbReference>
<comment type="caution">
    <text evidence="2">The sequence shown here is derived from an EMBL/GenBank/DDBJ whole genome shotgun (WGS) entry which is preliminary data.</text>
</comment>
<evidence type="ECO:0000313" key="2">
    <source>
        <dbReference type="EMBL" id="TNV84960.1"/>
    </source>
</evidence>
<evidence type="ECO:0000313" key="3">
    <source>
        <dbReference type="Proteomes" id="UP000785679"/>
    </source>
</evidence>
<feature type="region of interest" description="Disordered" evidence="1">
    <location>
        <begin position="1"/>
        <end position="48"/>
    </location>
</feature>
<feature type="compositionally biased region" description="Polar residues" evidence="1">
    <location>
        <begin position="181"/>
        <end position="200"/>
    </location>
</feature>
<proteinExistence type="predicted"/>
<keyword evidence="3" id="KW-1185">Reference proteome</keyword>
<protein>
    <submittedName>
        <fullName evidence="2">Uncharacterized protein</fullName>
    </submittedName>
</protein>
<dbReference type="AlphaFoldDB" id="A0A8J8P2R7"/>
<evidence type="ECO:0000256" key="1">
    <source>
        <dbReference type="SAM" id="MobiDB-lite"/>
    </source>
</evidence>
<dbReference type="Proteomes" id="UP000785679">
    <property type="component" value="Unassembled WGS sequence"/>
</dbReference>
<feature type="compositionally biased region" description="Low complexity" evidence="1">
    <location>
        <begin position="166"/>
        <end position="176"/>
    </location>
</feature>
<reference evidence="2" key="1">
    <citation type="submission" date="2019-06" db="EMBL/GenBank/DDBJ databases">
        <authorList>
            <person name="Zheng W."/>
        </authorList>
    </citation>
    <scope>NUCLEOTIDE SEQUENCE</scope>
    <source>
        <strain evidence="2">QDHG01</strain>
    </source>
</reference>
<accession>A0A8J8P2R7</accession>
<feature type="region of interest" description="Disordered" evidence="1">
    <location>
        <begin position="91"/>
        <end position="132"/>
    </location>
</feature>
<name>A0A8J8P2R7_HALGN</name>
<feature type="region of interest" description="Disordered" evidence="1">
    <location>
        <begin position="246"/>
        <end position="278"/>
    </location>
</feature>
<feature type="region of interest" description="Disordered" evidence="1">
    <location>
        <begin position="166"/>
        <end position="221"/>
    </location>
</feature>
<organism evidence="2 3">
    <name type="scientific">Halteria grandinella</name>
    <dbReference type="NCBI Taxonomy" id="5974"/>
    <lineage>
        <taxon>Eukaryota</taxon>
        <taxon>Sar</taxon>
        <taxon>Alveolata</taxon>
        <taxon>Ciliophora</taxon>
        <taxon>Intramacronucleata</taxon>
        <taxon>Spirotrichea</taxon>
        <taxon>Stichotrichia</taxon>
        <taxon>Sporadotrichida</taxon>
        <taxon>Halteriidae</taxon>
        <taxon>Halteria</taxon>
    </lineage>
</organism>
<sequence>MRPETLTPQSKRRNMPVEKSMEGSFAPTPPSYRAKKPSTESDDNSPKYQNFTKLVKQSQQQEKNQAEYQGCPIVIRDSSPDDLDQFATYNVPHSKQDSTNGRFAYPRESSLNRDQNRLVTDSNYLNDMKNPSKRYSPVVLYQHRNHRETSKLKQIHVSQNSWLNKSLNSSSRNSPNGASRPRTSSLYNEENKSANNGRENSNLKDSYDPDELPNSCDLANSKEDGGAGIVVKVVQKEIMGSYCPSQSQFQNNKASLNQDSKTQNNSSQEASQLNSPLQGSLAANDIRPLSALDKILLNAFQIQSFARKQSNQNNPNRFTFNQMSVASDSVANPEFSVGHVQNNLLQFLQQRQSGMSGLNNNDFSNNLGQQFPNNLKHGVVSRSSSANHHQFLKITKKNTTLGQKRTGREWAWHRWRIPQLLGALRGRR</sequence>
<gene>
    <name evidence="2" type="ORF">FGO68_gene15279</name>
</gene>